<keyword evidence="3" id="KW-1185">Reference proteome</keyword>
<gene>
    <name evidence="2" type="ORF">F3Y22_tig00116976pilonHSYRG00110</name>
</gene>
<evidence type="ECO:0000313" key="2">
    <source>
        <dbReference type="EMBL" id="KAE8657918.1"/>
    </source>
</evidence>
<feature type="compositionally biased region" description="Basic and acidic residues" evidence="1">
    <location>
        <begin position="451"/>
        <end position="464"/>
    </location>
</feature>
<name>A0A6A2WH42_HIBSY</name>
<dbReference type="EMBL" id="VEPZ02001749">
    <property type="protein sequence ID" value="KAE8657918.1"/>
    <property type="molecule type" value="Genomic_DNA"/>
</dbReference>
<dbReference type="Proteomes" id="UP000436088">
    <property type="component" value="Unassembled WGS sequence"/>
</dbReference>
<evidence type="ECO:0000256" key="1">
    <source>
        <dbReference type="SAM" id="MobiDB-lite"/>
    </source>
</evidence>
<reference evidence="2" key="1">
    <citation type="submission" date="2019-09" db="EMBL/GenBank/DDBJ databases">
        <title>Draft genome information of white flower Hibiscus syriacus.</title>
        <authorList>
            <person name="Kim Y.-M."/>
        </authorList>
    </citation>
    <scope>NUCLEOTIDE SEQUENCE [LARGE SCALE GENOMIC DNA]</scope>
    <source>
        <strain evidence="2">YM2019G1</strain>
    </source>
</reference>
<sequence>METTPSMPDQRAEETTPNTQEHELYGPWIIATNRRGRTNKKTTSGMENDNSKVQNNTRGQPKGSRYSALEVEETDNGNEENQKYTQATGLPLMNTKQDHPQFEEMLKANWKGNNWVTDNVQTFKTAVEKWNIEVFGHIGGILVCTYIRHIFESGTIPTDLNKTLLVFTAKNFVTRNDKPIPPNQPMVSENQTSFVPERAITDNIVITQNVIHSMKQKTGKKGWMSQLRSYGMGQLLSLSNLPEESTVYICALHGEISQTIQLKLNQSLWKPFRSNNQSPGHKVSLAKTTIYYSKNVPSNTRLQLNVALGFSEVTDLASKGMFLQQKQQRTKGVYRSDEINHLQDGTKLTQTLAEIGETPDAEASLETIRLGFLTLAPPPPLQLPETIADGQLPDARTHFSHDVAASLKTPEALLLQHPPPTSQALGFGNLRPPETAAIVAGNGDRFSSPVKENERFSLFKERSKTRQMKQ</sequence>
<evidence type="ECO:0000313" key="3">
    <source>
        <dbReference type="Proteomes" id="UP000436088"/>
    </source>
</evidence>
<feature type="region of interest" description="Disordered" evidence="1">
    <location>
        <begin position="1"/>
        <end position="80"/>
    </location>
</feature>
<feature type="compositionally biased region" description="Basic and acidic residues" evidence="1">
    <location>
        <begin position="10"/>
        <end position="24"/>
    </location>
</feature>
<protein>
    <submittedName>
        <fullName evidence="2">Uncharacterized protein</fullName>
    </submittedName>
</protein>
<proteinExistence type="predicted"/>
<feature type="region of interest" description="Disordered" evidence="1">
    <location>
        <begin position="440"/>
        <end position="470"/>
    </location>
</feature>
<feature type="compositionally biased region" description="Polar residues" evidence="1">
    <location>
        <begin position="44"/>
        <end position="59"/>
    </location>
</feature>
<accession>A0A6A2WH42</accession>
<organism evidence="2 3">
    <name type="scientific">Hibiscus syriacus</name>
    <name type="common">Rose of Sharon</name>
    <dbReference type="NCBI Taxonomy" id="106335"/>
    <lineage>
        <taxon>Eukaryota</taxon>
        <taxon>Viridiplantae</taxon>
        <taxon>Streptophyta</taxon>
        <taxon>Embryophyta</taxon>
        <taxon>Tracheophyta</taxon>
        <taxon>Spermatophyta</taxon>
        <taxon>Magnoliopsida</taxon>
        <taxon>eudicotyledons</taxon>
        <taxon>Gunneridae</taxon>
        <taxon>Pentapetalae</taxon>
        <taxon>rosids</taxon>
        <taxon>malvids</taxon>
        <taxon>Malvales</taxon>
        <taxon>Malvaceae</taxon>
        <taxon>Malvoideae</taxon>
        <taxon>Hibiscus</taxon>
    </lineage>
</organism>
<dbReference type="AlphaFoldDB" id="A0A6A2WH42"/>
<comment type="caution">
    <text evidence="2">The sequence shown here is derived from an EMBL/GenBank/DDBJ whole genome shotgun (WGS) entry which is preliminary data.</text>
</comment>